<organism evidence="1 2">
    <name type="scientific">Geodia barretti</name>
    <name type="common">Barrett's horny sponge</name>
    <dbReference type="NCBI Taxonomy" id="519541"/>
    <lineage>
        <taxon>Eukaryota</taxon>
        <taxon>Metazoa</taxon>
        <taxon>Porifera</taxon>
        <taxon>Demospongiae</taxon>
        <taxon>Heteroscleromorpha</taxon>
        <taxon>Tetractinellida</taxon>
        <taxon>Astrophorina</taxon>
        <taxon>Geodiidae</taxon>
        <taxon>Geodia</taxon>
    </lineage>
</organism>
<evidence type="ECO:0000313" key="2">
    <source>
        <dbReference type="Proteomes" id="UP001174909"/>
    </source>
</evidence>
<dbReference type="Proteomes" id="UP001174909">
    <property type="component" value="Unassembled WGS sequence"/>
</dbReference>
<accession>A0AA35VZ94</accession>
<dbReference type="AlphaFoldDB" id="A0AA35VZ94"/>
<sequence>MIGRICVSLMGVVHLFALPLLWFLFQPVSLIRTTTASNMSSYNMEPFKGQHLNPAPLLSSVLPTSTSLPSCFSDK</sequence>
<evidence type="ECO:0000313" key="1">
    <source>
        <dbReference type="EMBL" id="CAI7999357.1"/>
    </source>
</evidence>
<protein>
    <submittedName>
        <fullName evidence="1">Uncharacterized protein</fullName>
    </submittedName>
</protein>
<reference evidence="1" key="1">
    <citation type="submission" date="2023-03" db="EMBL/GenBank/DDBJ databases">
        <authorList>
            <person name="Steffen K."/>
            <person name="Cardenas P."/>
        </authorList>
    </citation>
    <scope>NUCLEOTIDE SEQUENCE</scope>
</reference>
<gene>
    <name evidence="1" type="ORF">GBAR_LOCUS2693</name>
</gene>
<name>A0AA35VZ94_GEOBA</name>
<dbReference type="EMBL" id="CASHTH010000374">
    <property type="protein sequence ID" value="CAI7999357.1"/>
    <property type="molecule type" value="Genomic_DNA"/>
</dbReference>
<keyword evidence="2" id="KW-1185">Reference proteome</keyword>
<proteinExistence type="predicted"/>
<comment type="caution">
    <text evidence="1">The sequence shown here is derived from an EMBL/GenBank/DDBJ whole genome shotgun (WGS) entry which is preliminary data.</text>
</comment>